<sequence>MTQGLTKLNKKPIKTRHKPVQLKRGARIIPTKKASIQKAQHLQRMLTKSVNEKNEAILAQRAGFSRKLSFIKKTKEKHFINSNKTNKT</sequence>
<dbReference type="GeneID" id="28937947"/>
<protein>
    <submittedName>
        <fullName evidence="2">Uncharacterized protein</fullName>
    </submittedName>
</protein>
<gene>
    <name evidence="2" type="ORF">T552_03234</name>
</gene>
<feature type="region of interest" description="Disordered" evidence="1">
    <location>
        <begin position="1"/>
        <end position="22"/>
    </location>
</feature>
<dbReference type="Proteomes" id="UP000054454">
    <property type="component" value="Unassembled WGS sequence"/>
</dbReference>
<dbReference type="AlphaFoldDB" id="A0A0W4ZBZ0"/>
<comment type="caution">
    <text evidence="2">The sequence shown here is derived from an EMBL/GenBank/DDBJ whole genome shotgun (WGS) entry which is preliminary data.</text>
</comment>
<dbReference type="EMBL" id="LFVZ01000015">
    <property type="protein sequence ID" value="KTW25960.1"/>
    <property type="molecule type" value="Genomic_DNA"/>
</dbReference>
<dbReference type="RefSeq" id="XP_018224540.1">
    <property type="nucleotide sequence ID" value="XM_018371744.1"/>
</dbReference>
<dbReference type="VEuPathDB" id="FungiDB:T552_03234"/>
<dbReference type="OrthoDB" id="5387630at2759"/>
<proteinExistence type="predicted"/>
<reference evidence="3" key="1">
    <citation type="journal article" date="2016" name="Nat. Commun.">
        <title>Genome analysis of three Pneumocystis species reveals adaptation mechanisms to life exclusively in mammalian hosts.</title>
        <authorList>
            <person name="Ma L."/>
            <person name="Chen Z."/>
            <person name="Huang D.W."/>
            <person name="Kutty G."/>
            <person name="Ishihara M."/>
            <person name="Wang H."/>
            <person name="Abouelleil A."/>
            <person name="Bishop L."/>
            <person name="Davey E."/>
            <person name="Deng R."/>
            <person name="Deng X."/>
            <person name="Fan L."/>
            <person name="Fantoni G."/>
            <person name="Fitzgerald M."/>
            <person name="Gogineni E."/>
            <person name="Goldberg J.M."/>
            <person name="Handley G."/>
            <person name="Hu X."/>
            <person name="Huber C."/>
            <person name="Jiao X."/>
            <person name="Jones K."/>
            <person name="Levin J.Z."/>
            <person name="Liu Y."/>
            <person name="Macdonald P."/>
            <person name="Melnikov A."/>
            <person name="Raley C."/>
            <person name="Sassi M."/>
            <person name="Sherman B.T."/>
            <person name="Song X."/>
            <person name="Sykes S."/>
            <person name="Tran B."/>
            <person name="Walsh L."/>
            <person name="Xia Y."/>
            <person name="Yang J."/>
            <person name="Young S."/>
            <person name="Zeng Q."/>
            <person name="Zheng X."/>
            <person name="Stephens R."/>
            <person name="Nusbaum C."/>
            <person name="Birren B.W."/>
            <person name="Azadi P."/>
            <person name="Lempicki R.A."/>
            <person name="Cuomo C.A."/>
            <person name="Kovacs J.A."/>
        </authorList>
    </citation>
    <scope>NUCLEOTIDE SEQUENCE [LARGE SCALE GENOMIC DNA]</scope>
    <source>
        <strain evidence="3">B80</strain>
    </source>
</reference>
<organism evidence="2 3">
    <name type="scientific">Pneumocystis carinii (strain B80)</name>
    <name type="common">Rat pneumocystis pneumonia agent</name>
    <name type="synonym">Pneumocystis carinii f. sp. carinii</name>
    <dbReference type="NCBI Taxonomy" id="1408658"/>
    <lineage>
        <taxon>Eukaryota</taxon>
        <taxon>Fungi</taxon>
        <taxon>Dikarya</taxon>
        <taxon>Ascomycota</taxon>
        <taxon>Taphrinomycotina</taxon>
        <taxon>Pneumocystomycetes</taxon>
        <taxon>Pneumocystaceae</taxon>
        <taxon>Pneumocystis</taxon>
    </lineage>
</organism>
<name>A0A0W4ZBZ0_PNEC8</name>
<keyword evidence="3" id="KW-1185">Reference proteome</keyword>
<evidence type="ECO:0000256" key="1">
    <source>
        <dbReference type="SAM" id="MobiDB-lite"/>
    </source>
</evidence>
<evidence type="ECO:0000313" key="2">
    <source>
        <dbReference type="EMBL" id="KTW25960.1"/>
    </source>
</evidence>
<evidence type="ECO:0000313" key="3">
    <source>
        <dbReference type="Proteomes" id="UP000054454"/>
    </source>
</evidence>
<feature type="compositionally biased region" description="Basic residues" evidence="1">
    <location>
        <begin position="8"/>
        <end position="22"/>
    </location>
</feature>
<dbReference type="InterPro" id="IPR019034">
    <property type="entry name" value="UPF0390"/>
</dbReference>
<accession>A0A0W4ZBZ0</accession>
<dbReference type="Pfam" id="PF09495">
    <property type="entry name" value="DUF2462"/>
    <property type="match status" value="1"/>
</dbReference>